<keyword evidence="6 7" id="KW-0472">Membrane</keyword>
<dbReference type="NCBIfam" id="TIGR03025">
    <property type="entry name" value="EPS_sugtrans"/>
    <property type="match status" value="1"/>
</dbReference>
<dbReference type="PANTHER" id="PTHR30576">
    <property type="entry name" value="COLANIC BIOSYNTHESIS UDP-GLUCOSE LIPID CARRIER TRANSFERASE"/>
    <property type="match status" value="1"/>
</dbReference>
<dbReference type="InterPro" id="IPR017475">
    <property type="entry name" value="EPS_sugar_tfrase"/>
</dbReference>
<keyword evidence="4 7" id="KW-0812">Transmembrane</keyword>
<feature type="domain" description="Bacterial sugar transferase" evidence="8">
    <location>
        <begin position="45"/>
        <end position="229"/>
    </location>
</feature>
<gene>
    <name evidence="9" type="ORF">ACFSDX_02090</name>
</gene>
<evidence type="ECO:0000256" key="4">
    <source>
        <dbReference type="ARBA" id="ARBA00022692"/>
    </source>
</evidence>
<evidence type="ECO:0000256" key="6">
    <source>
        <dbReference type="ARBA" id="ARBA00023136"/>
    </source>
</evidence>
<comment type="caution">
    <text evidence="9">The sequence shown here is derived from an EMBL/GenBank/DDBJ whole genome shotgun (WGS) entry which is preliminary data.</text>
</comment>
<dbReference type="PANTHER" id="PTHR30576:SF0">
    <property type="entry name" value="UNDECAPRENYL-PHOSPHATE N-ACETYLGALACTOSAMINYL 1-PHOSPHATE TRANSFERASE-RELATED"/>
    <property type="match status" value="1"/>
</dbReference>
<feature type="transmembrane region" description="Helical" evidence="7">
    <location>
        <begin position="50"/>
        <end position="72"/>
    </location>
</feature>
<name>A0ABW4QNQ9_9BACT</name>
<proteinExistence type="inferred from homology"/>
<dbReference type="RefSeq" id="WP_382311544.1">
    <property type="nucleotide sequence ID" value="NZ_JBHUFD010000001.1"/>
</dbReference>
<keyword evidence="5 7" id="KW-1133">Transmembrane helix</keyword>
<evidence type="ECO:0000256" key="1">
    <source>
        <dbReference type="ARBA" id="ARBA00004141"/>
    </source>
</evidence>
<comment type="similarity">
    <text evidence="2">Belongs to the bacterial sugar transferase family.</text>
</comment>
<dbReference type="InterPro" id="IPR003362">
    <property type="entry name" value="Bact_transf"/>
</dbReference>
<protein>
    <submittedName>
        <fullName evidence="9">Exopolysaccharide biosynthesis polyprenyl glycosylphosphotransferase</fullName>
    </submittedName>
</protein>
<dbReference type="Pfam" id="PF02397">
    <property type="entry name" value="Bac_transf"/>
    <property type="match status" value="1"/>
</dbReference>
<reference evidence="10" key="1">
    <citation type="journal article" date="2019" name="Int. J. Syst. Evol. Microbiol.">
        <title>The Global Catalogue of Microorganisms (GCM) 10K type strain sequencing project: providing services to taxonomists for standard genome sequencing and annotation.</title>
        <authorList>
            <consortium name="The Broad Institute Genomics Platform"/>
            <consortium name="The Broad Institute Genome Sequencing Center for Infectious Disease"/>
            <person name="Wu L."/>
            <person name="Ma J."/>
        </authorList>
    </citation>
    <scope>NUCLEOTIDE SEQUENCE [LARGE SCALE GENOMIC DNA]</scope>
    <source>
        <strain evidence="10">CGMCC 1.15795</strain>
    </source>
</reference>
<evidence type="ECO:0000313" key="9">
    <source>
        <dbReference type="EMBL" id="MFD1871199.1"/>
    </source>
</evidence>
<sequence>MNISNFNIECKATHNVFCWFRTIRKAMSPAFANQHVRVTSNTAVKRVFDIVFASLVALLLLSWLIPLIAAIIKLDSKGPVFFKQLRTGKDGVPFYCFKFRSMHMNADADHKQASRNDSRITKIGAFMRKTSIDELPQFINVLKGEMSVVGPRPHMLQHTEVYSSAINNFMVRHTVAPGITGLAQITGHRGETKETAAMIKRVNADIHYLQNWSFSLDMKIVWLTVYQAVKGSDNAF</sequence>
<evidence type="ECO:0000256" key="7">
    <source>
        <dbReference type="SAM" id="Phobius"/>
    </source>
</evidence>
<comment type="subcellular location">
    <subcellularLocation>
        <location evidence="1">Membrane</location>
        <topology evidence="1">Multi-pass membrane protein</topology>
    </subcellularLocation>
</comment>
<evidence type="ECO:0000256" key="3">
    <source>
        <dbReference type="ARBA" id="ARBA00022679"/>
    </source>
</evidence>
<evidence type="ECO:0000256" key="5">
    <source>
        <dbReference type="ARBA" id="ARBA00022989"/>
    </source>
</evidence>
<evidence type="ECO:0000313" key="10">
    <source>
        <dbReference type="Proteomes" id="UP001597197"/>
    </source>
</evidence>
<dbReference type="Proteomes" id="UP001597197">
    <property type="component" value="Unassembled WGS sequence"/>
</dbReference>
<evidence type="ECO:0000256" key="2">
    <source>
        <dbReference type="ARBA" id="ARBA00006464"/>
    </source>
</evidence>
<dbReference type="EMBL" id="JBHUFD010000001">
    <property type="protein sequence ID" value="MFD1871199.1"/>
    <property type="molecule type" value="Genomic_DNA"/>
</dbReference>
<accession>A0ABW4QNQ9</accession>
<evidence type="ECO:0000259" key="8">
    <source>
        <dbReference type="Pfam" id="PF02397"/>
    </source>
</evidence>
<organism evidence="9 10">
    <name type="scientific">Hymenobacter bucti</name>
    <dbReference type="NCBI Taxonomy" id="1844114"/>
    <lineage>
        <taxon>Bacteria</taxon>
        <taxon>Pseudomonadati</taxon>
        <taxon>Bacteroidota</taxon>
        <taxon>Cytophagia</taxon>
        <taxon>Cytophagales</taxon>
        <taxon>Hymenobacteraceae</taxon>
        <taxon>Hymenobacter</taxon>
    </lineage>
</organism>
<keyword evidence="10" id="KW-1185">Reference proteome</keyword>
<keyword evidence="3" id="KW-0808">Transferase</keyword>